<feature type="region of interest" description="Disordered" evidence="1">
    <location>
        <begin position="755"/>
        <end position="829"/>
    </location>
</feature>
<dbReference type="GO" id="GO:2001069">
    <property type="term" value="F:glycogen binding"/>
    <property type="evidence" value="ECO:0007669"/>
    <property type="project" value="TreeGrafter"/>
</dbReference>
<dbReference type="PROSITE" id="PS51159">
    <property type="entry name" value="CBM21"/>
    <property type="match status" value="1"/>
</dbReference>
<feature type="region of interest" description="Disordered" evidence="1">
    <location>
        <begin position="446"/>
        <end position="510"/>
    </location>
</feature>
<feature type="compositionally biased region" description="Low complexity" evidence="1">
    <location>
        <begin position="78"/>
        <end position="87"/>
    </location>
</feature>
<dbReference type="InterPro" id="IPR050782">
    <property type="entry name" value="PP1_regulatory_subunit_3"/>
</dbReference>
<dbReference type="GO" id="GO:0005979">
    <property type="term" value="P:regulation of glycogen biosynthetic process"/>
    <property type="evidence" value="ECO:0007669"/>
    <property type="project" value="TreeGrafter"/>
</dbReference>
<dbReference type="Pfam" id="PF03370">
    <property type="entry name" value="CBM_21"/>
    <property type="match status" value="1"/>
</dbReference>
<name>A0AAW0CEQ4_9AGAR</name>
<comment type="caution">
    <text evidence="3">The sequence shown here is derived from an EMBL/GenBank/DDBJ whole genome shotgun (WGS) entry which is preliminary data.</text>
</comment>
<dbReference type="Gene3D" id="2.60.40.2440">
    <property type="entry name" value="Carbohydrate binding type-21 domain"/>
    <property type="match status" value="1"/>
</dbReference>
<dbReference type="Proteomes" id="UP001383192">
    <property type="component" value="Unassembled WGS sequence"/>
</dbReference>
<dbReference type="EMBL" id="JAYKXP010000046">
    <property type="protein sequence ID" value="KAK7037527.1"/>
    <property type="molecule type" value="Genomic_DNA"/>
</dbReference>
<accession>A0AAW0CEQ4</accession>
<feature type="compositionally biased region" description="Low complexity" evidence="1">
    <location>
        <begin position="113"/>
        <end position="125"/>
    </location>
</feature>
<feature type="compositionally biased region" description="Basic and acidic residues" evidence="1">
    <location>
        <begin position="468"/>
        <end position="483"/>
    </location>
</feature>
<dbReference type="InterPro" id="IPR005036">
    <property type="entry name" value="CBM21_dom"/>
</dbReference>
<dbReference type="InterPro" id="IPR038175">
    <property type="entry name" value="CBM21_dom_sf"/>
</dbReference>
<keyword evidence="4" id="KW-1185">Reference proteome</keyword>
<feature type="region of interest" description="Disordered" evidence="1">
    <location>
        <begin position="552"/>
        <end position="588"/>
    </location>
</feature>
<dbReference type="PANTHER" id="PTHR12307">
    <property type="entry name" value="PROTEIN PHOSPHATASE 1 REGULATORY SUBUNIT"/>
    <property type="match status" value="1"/>
</dbReference>
<dbReference type="PANTHER" id="PTHR12307:SF36">
    <property type="entry name" value="GLYCOGEN-BINDING SUBUNIT 76A"/>
    <property type="match status" value="1"/>
</dbReference>
<evidence type="ECO:0000313" key="4">
    <source>
        <dbReference type="Proteomes" id="UP001383192"/>
    </source>
</evidence>
<evidence type="ECO:0000259" key="2">
    <source>
        <dbReference type="PROSITE" id="PS51159"/>
    </source>
</evidence>
<feature type="region of interest" description="Disordered" evidence="1">
    <location>
        <begin position="623"/>
        <end position="643"/>
    </location>
</feature>
<evidence type="ECO:0000256" key="1">
    <source>
        <dbReference type="SAM" id="MobiDB-lite"/>
    </source>
</evidence>
<feature type="region of interest" description="Disordered" evidence="1">
    <location>
        <begin position="16"/>
        <end position="233"/>
    </location>
</feature>
<sequence length="829" mass="89263">MSTMSTPVFDHIDVLTSRHSNSNTAGAPLPIIPRRSGSSSRLNTLVAKPSTSPPKSTPSPVQIRVQQATPPDDDKEATSSSSSSAGTSRRRFTLDSDPSRLSPTSKTRAFLKSSTPSEPATPTPAHRNPRSKKEGRTAFPTVSGSSSSSDEAEAPNAREEMANDATPRPSSSSTLPAIRRTTDITLPRTLSESHMYHPGLISLSRTKSPPQPSETPSPPSIIRKKSGQPVKSSLKSSCRSAFTGTINVNLGSGISSKSEPTTPTVPKAVKFDARLEHVKLFLAEQKPLAVSRDGSPTDETDSDFPDFIYGSDDKKNLTMKVVNMPSIINLNADVVLEEMKLIPETTSVVGQIRVRNLAYQKWVAVRFTFDDWQTTSEVTARYTESSSGNVDIFTFTIKLNDLLVRIEEKTMIVAVRYAVNGTDIWDNNSGKNYVVKFAREAPKVAVSTRARRRRSPSEESYSSGSDINDLKTRLEQVVQRRDAEDDTTSAVRARRGATPKQNPPPDFKKTESFAARYDFGSSFKESWAPPSASNVPHYATYRHARMNSYPALSTHHKTPEKPTPKVKVSLGSPRDLDGDAFRPSQYVPSDLEDTPYAVPVKERVVRNHHRGYFDVEILGGKGSGIKRTPPSGGITASSSDDSVLSTPLCSPDYFSLSPSDSTPRSLIPRASDLTPRNLTTDTLLMPTLSAALLESSSSSSSPASSSSLSSPCTDDFVSTLTAALNADMTSASPKTNYHQFLNKFCFYTGGTDSSCSSSSEANSPPEALSRSSSSSSVDEILGATSPRLQGFAYGPHISPPVMGSGSVTPTSVTGSNGVENSRCPTPLAA</sequence>
<evidence type="ECO:0000313" key="3">
    <source>
        <dbReference type="EMBL" id="KAK7037527.1"/>
    </source>
</evidence>
<reference evidence="3 4" key="1">
    <citation type="submission" date="2024-01" db="EMBL/GenBank/DDBJ databases">
        <title>A draft genome for a cacao thread blight-causing isolate of Paramarasmius palmivorus.</title>
        <authorList>
            <person name="Baruah I.K."/>
            <person name="Bukari Y."/>
            <person name="Amoako-Attah I."/>
            <person name="Meinhardt L.W."/>
            <person name="Bailey B.A."/>
            <person name="Cohen S.P."/>
        </authorList>
    </citation>
    <scope>NUCLEOTIDE SEQUENCE [LARGE SCALE GENOMIC DNA]</scope>
    <source>
        <strain evidence="3 4">GH-12</strain>
    </source>
</reference>
<feature type="region of interest" description="Disordered" evidence="1">
    <location>
        <begin position="654"/>
        <end position="673"/>
    </location>
</feature>
<feature type="compositionally biased region" description="Polar residues" evidence="1">
    <location>
        <begin position="634"/>
        <end position="643"/>
    </location>
</feature>
<dbReference type="GO" id="GO:0000164">
    <property type="term" value="C:protein phosphatase type 1 complex"/>
    <property type="evidence" value="ECO:0007669"/>
    <property type="project" value="TreeGrafter"/>
</dbReference>
<organism evidence="3 4">
    <name type="scientific">Paramarasmius palmivorus</name>
    <dbReference type="NCBI Taxonomy" id="297713"/>
    <lineage>
        <taxon>Eukaryota</taxon>
        <taxon>Fungi</taxon>
        <taxon>Dikarya</taxon>
        <taxon>Basidiomycota</taxon>
        <taxon>Agaricomycotina</taxon>
        <taxon>Agaricomycetes</taxon>
        <taxon>Agaricomycetidae</taxon>
        <taxon>Agaricales</taxon>
        <taxon>Marasmiineae</taxon>
        <taxon>Marasmiaceae</taxon>
        <taxon>Paramarasmius</taxon>
    </lineage>
</organism>
<dbReference type="AlphaFoldDB" id="A0AAW0CEQ4"/>
<feature type="compositionally biased region" description="Low complexity" evidence="1">
    <location>
        <begin position="755"/>
        <end position="776"/>
    </location>
</feature>
<gene>
    <name evidence="3" type="ORF">VNI00_011019</name>
</gene>
<feature type="domain" description="CBM21" evidence="2">
    <location>
        <begin position="326"/>
        <end position="436"/>
    </location>
</feature>
<feature type="compositionally biased region" description="Pro residues" evidence="1">
    <location>
        <begin position="209"/>
        <end position="219"/>
    </location>
</feature>
<feature type="compositionally biased region" description="Low complexity" evidence="1">
    <location>
        <begin position="801"/>
        <end position="818"/>
    </location>
</feature>
<proteinExistence type="predicted"/>
<protein>
    <recommendedName>
        <fullName evidence="2">CBM21 domain-containing protein</fullName>
    </recommendedName>
</protein>
<dbReference type="GO" id="GO:0008157">
    <property type="term" value="F:protein phosphatase 1 binding"/>
    <property type="evidence" value="ECO:0007669"/>
    <property type="project" value="TreeGrafter"/>
</dbReference>